<evidence type="ECO:0000313" key="13">
    <source>
        <dbReference type="Proteomes" id="UP000095751"/>
    </source>
</evidence>
<proteinExistence type="predicted"/>
<evidence type="ECO:0000259" key="11">
    <source>
        <dbReference type="PROSITE" id="PS51352"/>
    </source>
</evidence>
<dbReference type="PROSITE" id="PS51324">
    <property type="entry name" value="ERV_ALR"/>
    <property type="match status" value="1"/>
</dbReference>
<dbReference type="InterPro" id="IPR017905">
    <property type="entry name" value="ERV/ALR_sulphydryl_oxidase"/>
</dbReference>
<dbReference type="SUPFAM" id="SSF52833">
    <property type="entry name" value="Thioredoxin-like"/>
    <property type="match status" value="1"/>
</dbReference>
<dbReference type="Proteomes" id="UP000095751">
    <property type="component" value="Unassembled WGS sequence"/>
</dbReference>
<sequence length="640" mass="72786">MVPSCMWDTIRMIMLARTFLLISVGFCLVMAMEETPNYLYASKTTAVKEYISEDGGTNFMKYKSPRVVEFYSPHCPACIAFSSHYIQLAKETTKMYPDILFFAVSCDSNEKLCEEEYDISGYPSIRLFRYDDDFPTSKGIPVENHHNISPKKLAGILMGDKTVVEKGDDDGEVKEEEETTETSSPPDSDPGSSGYERAFNAGYSKGKIKYKTMDRYNQTLKGEMENYLQKRHSRLGNNFIRSKDDEKVVYEEMTKGMKRASPGTKEFYDRRYSKDISNPKWFKSAAGRIPLVKRIFQMSEEEALILDASLSFLVGIETGLSMGLEDIGSKEALRSWLNLLTVSLPPEWGIHKLIAYLRNNFEYATKNKDTLRRIIKEFAFPRKGWSISCQNKKKSTDGFSCGLWKLLHIVTVGVAEQRGGQNLIDSEMMTPETEVFSPSGAADTIRNYIDKFFTCRPCAEHFVKLYDECSNRRCDRLTNHVGSKNPADWKELSLWLWEVHNEVSIKIVREGVSKTFTNGVNNIPSIRDEVSAIWPNIDSCILCFGNDGSWFNGEIFRLLERIYWPDSEVDPKFDKLLKVDGEGSSIAGLLWVMTFLIVWLVYKVTGNQRKSIQSSLIAARQLISQGPGVSMGITDKSRTS</sequence>
<evidence type="ECO:0000256" key="8">
    <source>
        <dbReference type="RuleBase" id="RU371123"/>
    </source>
</evidence>
<feature type="domain" description="Thioredoxin" evidence="11">
    <location>
        <begin position="29"/>
        <end position="162"/>
    </location>
</feature>
<dbReference type="KEGG" id="fcy:FRACYDRAFT_232771"/>
<dbReference type="EMBL" id="KV784353">
    <property type="protein sequence ID" value="OEU22613.1"/>
    <property type="molecule type" value="Genomic_DNA"/>
</dbReference>
<evidence type="ECO:0000256" key="2">
    <source>
        <dbReference type="ARBA" id="ARBA00022630"/>
    </source>
</evidence>
<feature type="compositionally biased region" description="Low complexity" evidence="9">
    <location>
        <begin position="181"/>
        <end position="194"/>
    </location>
</feature>
<evidence type="ECO:0000256" key="6">
    <source>
        <dbReference type="ARBA" id="ARBA00023157"/>
    </source>
</evidence>
<comment type="catalytic activity">
    <reaction evidence="8">
        <text>2 R'C(R)SH + O2 = R'C(R)S-S(R)CR' + H2O2</text>
        <dbReference type="Rhea" id="RHEA:17357"/>
        <dbReference type="ChEBI" id="CHEBI:15379"/>
        <dbReference type="ChEBI" id="CHEBI:16240"/>
        <dbReference type="ChEBI" id="CHEBI:16520"/>
        <dbReference type="ChEBI" id="CHEBI:17412"/>
        <dbReference type="EC" id="1.8.3.2"/>
    </reaction>
</comment>
<keyword evidence="8" id="KW-0472">Membrane</keyword>
<feature type="region of interest" description="Disordered" evidence="9">
    <location>
        <begin position="166"/>
        <end position="197"/>
    </location>
</feature>
<accession>A0A1E7FXS0</accession>
<keyword evidence="6" id="KW-1015">Disulfide bond</keyword>
<keyword evidence="13" id="KW-1185">Reference proteome</keyword>
<dbReference type="CDD" id="cd02961">
    <property type="entry name" value="PDI_a_family"/>
    <property type="match status" value="1"/>
</dbReference>
<dbReference type="Gene3D" id="3.40.30.10">
    <property type="entry name" value="Glutaredoxin"/>
    <property type="match status" value="1"/>
</dbReference>
<feature type="domain" description="ERV/ALR sulfhydryl oxidase" evidence="10">
    <location>
        <begin position="392"/>
        <end position="523"/>
    </location>
</feature>
<dbReference type="InterPro" id="IPR036774">
    <property type="entry name" value="ERV/ALR_sulphydryl_oxid_sf"/>
</dbReference>
<dbReference type="GO" id="GO:0003756">
    <property type="term" value="F:protein disulfide isomerase activity"/>
    <property type="evidence" value="ECO:0007669"/>
    <property type="project" value="TreeGrafter"/>
</dbReference>
<comment type="cofactor">
    <cofactor evidence="1 8">
        <name>FAD</name>
        <dbReference type="ChEBI" id="CHEBI:57692"/>
    </cofactor>
</comment>
<dbReference type="Pfam" id="PF04777">
    <property type="entry name" value="Evr1_Alr"/>
    <property type="match status" value="1"/>
</dbReference>
<dbReference type="PROSITE" id="PS51352">
    <property type="entry name" value="THIOREDOXIN_2"/>
    <property type="match status" value="1"/>
</dbReference>
<evidence type="ECO:0000256" key="5">
    <source>
        <dbReference type="ARBA" id="ARBA00023002"/>
    </source>
</evidence>
<dbReference type="AlphaFoldDB" id="A0A1E7FXS0"/>
<evidence type="ECO:0000256" key="1">
    <source>
        <dbReference type="ARBA" id="ARBA00001974"/>
    </source>
</evidence>
<dbReference type="SUPFAM" id="SSF69000">
    <property type="entry name" value="FAD-dependent thiol oxidase"/>
    <property type="match status" value="1"/>
</dbReference>
<dbReference type="GO" id="GO:0016971">
    <property type="term" value="F:flavin-dependent sulfhydryl oxidase activity"/>
    <property type="evidence" value="ECO:0007669"/>
    <property type="project" value="InterPro"/>
</dbReference>
<dbReference type="Gene3D" id="1.20.120.310">
    <property type="entry name" value="ERV/ALR sulfhydryl oxidase domain"/>
    <property type="match status" value="1"/>
</dbReference>
<feature type="transmembrane region" description="Helical" evidence="8">
    <location>
        <begin position="583"/>
        <end position="602"/>
    </location>
</feature>
<dbReference type="PANTHER" id="PTHR22897:SF8">
    <property type="entry name" value="SULFHYDRYL OXIDASE"/>
    <property type="match status" value="1"/>
</dbReference>
<dbReference type="Pfam" id="PF00085">
    <property type="entry name" value="Thioredoxin"/>
    <property type="match status" value="1"/>
</dbReference>
<keyword evidence="2 8" id="KW-0285">Flavoprotein</keyword>
<keyword evidence="3" id="KW-0732">Signal</keyword>
<dbReference type="InterPro" id="IPR013766">
    <property type="entry name" value="Thioredoxin_domain"/>
</dbReference>
<evidence type="ECO:0000256" key="9">
    <source>
        <dbReference type="SAM" id="MobiDB-lite"/>
    </source>
</evidence>
<keyword evidence="4 8" id="KW-0274">FAD</keyword>
<evidence type="ECO:0000259" key="10">
    <source>
        <dbReference type="PROSITE" id="PS51324"/>
    </source>
</evidence>
<evidence type="ECO:0000256" key="3">
    <source>
        <dbReference type="ARBA" id="ARBA00022729"/>
    </source>
</evidence>
<reference evidence="12 13" key="1">
    <citation type="submission" date="2016-09" db="EMBL/GenBank/DDBJ databases">
        <title>Extensive genetic diversity and differential bi-allelic expression allows diatom success in the polar Southern Ocean.</title>
        <authorList>
            <consortium name="DOE Joint Genome Institute"/>
            <person name="Mock T."/>
            <person name="Otillar R.P."/>
            <person name="Strauss J."/>
            <person name="Dupont C."/>
            <person name="Frickenhaus S."/>
            <person name="Maumus F."/>
            <person name="Mcmullan M."/>
            <person name="Sanges R."/>
            <person name="Schmutz J."/>
            <person name="Toseland A."/>
            <person name="Valas R."/>
            <person name="Veluchamy A."/>
            <person name="Ward B.J."/>
            <person name="Allen A."/>
            <person name="Barry K."/>
            <person name="Falciatore A."/>
            <person name="Ferrante M."/>
            <person name="Fortunato A.E."/>
            <person name="Gloeckner G."/>
            <person name="Gruber A."/>
            <person name="Hipkin R."/>
            <person name="Janech M."/>
            <person name="Kroth P."/>
            <person name="Leese F."/>
            <person name="Lindquist E."/>
            <person name="Lyon B.R."/>
            <person name="Martin J."/>
            <person name="Mayer C."/>
            <person name="Parker M."/>
            <person name="Quesneville H."/>
            <person name="Raymond J."/>
            <person name="Uhlig C."/>
            <person name="Valentin K.U."/>
            <person name="Worden A.Z."/>
            <person name="Armbrust E.V."/>
            <person name="Bowler C."/>
            <person name="Green B."/>
            <person name="Moulton V."/>
            <person name="Van Oosterhout C."/>
            <person name="Grigoriev I."/>
        </authorList>
    </citation>
    <scope>NUCLEOTIDE SEQUENCE [LARGE SCALE GENOMIC DNA]</scope>
    <source>
        <strain evidence="12 13">CCMP1102</strain>
    </source>
</reference>
<dbReference type="GO" id="GO:0000139">
    <property type="term" value="C:Golgi membrane"/>
    <property type="evidence" value="ECO:0007669"/>
    <property type="project" value="TreeGrafter"/>
</dbReference>
<evidence type="ECO:0000313" key="12">
    <source>
        <dbReference type="EMBL" id="OEU22613.1"/>
    </source>
</evidence>
<dbReference type="PANTHER" id="PTHR22897">
    <property type="entry name" value="QUIESCIN Q6-RELATED SULFHYDRYL OXIDASE"/>
    <property type="match status" value="1"/>
</dbReference>
<protein>
    <recommendedName>
        <fullName evidence="8">Sulfhydryl oxidase</fullName>
        <ecNumber evidence="8">1.8.3.2</ecNumber>
    </recommendedName>
</protein>
<dbReference type="InParanoid" id="A0A1E7FXS0"/>
<keyword evidence="5 8" id="KW-0560">Oxidoreductase</keyword>
<evidence type="ECO:0000256" key="4">
    <source>
        <dbReference type="ARBA" id="ARBA00022827"/>
    </source>
</evidence>
<evidence type="ECO:0000256" key="7">
    <source>
        <dbReference type="ARBA" id="ARBA00023180"/>
    </source>
</evidence>
<name>A0A1E7FXS0_9STRA</name>
<dbReference type="OrthoDB" id="59470at2759"/>
<dbReference type="EC" id="1.8.3.2" evidence="8"/>
<dbReference type="GO" id="GO:0006457">
    <property type="term" value="P:protein folding"/>
    <property type="evidence" value="ECO:0007669"/>
    <property type="project" value="TreeGrafter"/>
</dbReference>
<gene>
    <name evidence="12" type="ORF">FRACYDRAFT_232771</name>
</gene>
<keyword evidence="8" id="KW-0812">Transmembrane</keyword>
<feature type="compositionally biased region" description="Acidic residues" evidence="9">
    <location>
        <begin position="167"/>
        <end position="180"/>
    </location>
</feature>
<dbReference type="GO" id="GO:0005615">
    <property type="term" value="C:extracellular space"/>
    <property type="evidence" value="ECO:0007669"/>
    <property type="project" value="TreeGrafter"/>
</dbReference>
<keyword evidence="8" id="KW-1133">Transmembrane helix</keyword>
<organism evidence="12 13">
    <name type="scientific">Fragilariopsis cylindrus CCMP1102</name>
    <dbReference type="NCBI Taxonomy" id="635003"/>
    <lineage>
        <taxon>Eukaryota</taxon>
        <taxon>Sar</taxon>
        <taxon>Stramenopiles</taxon>
        <taxon>Ochrophyta</taxon>
        <taxon>Bacillariophyta</taxon>
        <taxon>Bacillariophyceae</taxon>
        <taxon>Bacillariophycidae</taxon>
        <taxon>Bacillariales</taxon>
        <taxon>Bacillariaceae</taxon>
        <taxon>Fragilariopsis</taxon>
    </lineage>
</organism>
<dbReference type="InterPro" id="IPR039798">
    <property type="entry name" value="Sulfhydryl_oxidase"/>
</dbReference>
<dbReference type="InterPro" id="IPR036249">
    <property type="entry name" value="Thioredoxin-like_sf"/>
</dbReference>
<keyword evidence="7" id="KW-0325">Glycoprotein</keyword>